<gene>
    <name evidence="2" type="ORF">PCLFYP37_03199</name>
</gene>
<dbReference type="EMBL" id="CACRUT010000020">
    <property type="protein sequence ID" value="VYU51655.1"/>
    <property type="molecule type" value="Genomic_DNA"/>
</dbReference>
<keyword evidence="1" id="KW-0472">Membrane</keyword>
<sequence>MEKPTSLSAHRAQKIFRAWPILLVFFLALLTRLYWIHEKEYMYIDDPTSVSLAYNLPGWGKKTFEAGHILTGKELRQQCYIDDRGGLEGLWDDLAALHHDNRDGSHASLYYMALRCALTGVDTPSTDVLIRRSCGLNLVFFGLSFLSMTLLLHTLFPGKTMLTTFCLLLAYMNPVSVSNVLQAREYLMAEWLFVLWAYWCLRAASRIHNQQTLWAPGTFTGGLAISAALLSCGYFNALFFGFSLLCLAVYSCRQHAYKDLGFYPVLGIASLLLCVLLYEGFFNFLHDARATEVADKMQGGDWLSNLRLTVIGLGYITALRILTPVWGTAIILYLVTLLVRKPKQPFHSHRLPGAWLFVCAMAWAVVVMWMANWKATRYISPSVPLCLVAVAYYLALGLQRVPKVLAGIFVAAFIAYAWCERPMEYVNRTSDREWPSHAKRILLYGPDHEEKNTLLLLTHFIGDKQEIAIVEHTTDIRHYAAEEDTTVYVYGAKNSPDLQAEPGYKMEKEFNDWMSVYTFNFQ</sequence>
<feature type="transmembrane region" description="Helical" evidence="1">
    <location>
        <begin position="401"/>
        <end position="418"/>
    </location>
</feature>
<evidence type="ECO:0000313" key="2">
    <source>
        <dbReference type="EMBL" id="VYU51655.1"/>
    </source>
</evidence>
<reference evidence="2" key="1">
    <citation type="submission" date="2019-11" db="EMBL/GenBank/DDBJ databases">
        <authorList>
            <person name="Feng L."/>
        </authorList>
    </citation>
    <scope>NUCLEOTIDE SEQUENCE</scope>
    <source>
        <strain evidence="2">PclaraLFYP37</strain>
    </source>
</reference>
<protein>
    <recommendedName>
        <fullName evidence="3">Glycosyltransferase RgtA/B/C/D-like domain-containing protein</fullName>
    </recommendedName>
</protein>
<feature type="transmembrane region" description="Helical" evidence="1">
    <location>
        <begin position="15"/>
        <end position="35"/>
    </location>
</feature>
<organism evidence="2">
    <name type="scientific">Paraprevotella clara</name>
    <dbReference type="NCBI Taxonomy" id="454154"/>
    <lineage>
        <taxon>Bacteria</taxon>
        <taxon>Pseudomonadati</taxon>
        <taxon>Bacteroidota</taxon>
        <taxon>Bacteroidia</taxon>
        <taxon>Bacteroidales</taxon>
        <taxon>Prevotellaceae</taxon>
        <taxon>Paraprevotella</taxon>
    </lineage>
</organism>
<name>A0A6N3FHX2_9BACT</name>
<keyword evidence="1" id="KW-0812">Transmembrane</keyword>
<proteinExistence type="predicted"/>
<feature type="transmembrane region" description="Helical" evidence="1">
    <location>
        <begin position="377"/>
        <end position="394"/>
    </location>
</feature>
<evidence type="ECO:0000256" key="1">
    <source>
        <dbReference type="SAM" id="Phobius"/>
    </source>
</evidence>
<evidence type="ECO:0008006" key="3">
    <source>
        <dbReference type="Google" id="ProtNLM"/>
    </source>
</evidence>
<feature type="transmembrane region" description="Helical" evidence="1">
    <location>
        <begin position="138"/>
        <end position="156"/>
    </location>
</feature>
<dbReference type="AlphaFoldDB" id="A0A6N3FHX2"/>
<dbReference type="RefSeq" id="WP_412442502.1">
    <property type="nucleotide sequence ID" value="NZ_CACRUT010000020.1"/>
</dbReference>
<feature type="transmembrane region" description="Helical" evidence="1">
    <location>
        <begin position="225"/>
        <end position="250"/>
    </location>
</feature>
<feature type="transmembrane region" description="Helical" evidence="1">
    <location>
        <begin position="162"/>
        <end position="181"/>
    </location>
</feature>
<feature type="transmembrane region" description="Helical" evidence="1">
    <location>
        <begin position="262"/>
        <end position="286"/>
    </location>
</feature>
<feature type="transmembrane region" description="Helical" evidence="1">
    <location>
        <begin position="188"/>
        <end position="205"/>
    </location>
</feature>
<feature type="transmembrane region" description="Helical" evidence="1">
    <location>
        <begin position="306"/>
        <end position="339"/>
    </location>
</feature>
<feature type="transmembrane region" description="Helical" evidence="1">
    <location>
        <begin position="351"/>
        <end position="371"/>
    </location>
</feature>
<accession>A0A6N3FHX2</accession>
<keyword evidence="1" id="KW-1133">Transmembrane helix</keyword>